<dbReference type="Proteomes" id="UP001385951">
    <property type="component" value="Unassembled WGS sequence"/>
</dbReference>
<evidence type="ECO:0000256" key="1">
    <source>
        <dbReference type="ARBA" id="ARBA00004123"/>
    </source>
</evidence>
<dbReference type="SUPFAM" id="SSF51197">
    <property type="entry name" value="Clavaminate synthase-like"/>
    <property type="match status" value="1"/>
</dbReference>
<dbReference type="PANTHER" id="PTHR46030">
    <property type="entry name" value="ALPHA-KETOGLUTARATE-DEPENDENT DIOXYGENASE ALKB HOMOLOG 6"/>
    <property type="match status" value="1"/>
</dbReference>
<comment type="caution">
    <text evidence="10">The sequence shown here is derived from an EMBL/GenBank/DDBJ whole genome shotgun (WGS) entry which is preliminary data.</text>
</comment>
<dbReference type="GO" id="GO:0051213">
    <property type="term" value="F:dioxygenase activity"/>
    <property type="evidence" value="ECO:0007669"/>
    <property type="project" value="UniProtKB-KW"/>
</dbReference>
<evidence type="ECO:0000256" key="5">
    <source>
        <dbReference type="ARBA" id="ARBA00023002"/>
    </source>
</evidence>
<keyword evidence="3 8" id="KW-0479">Metal-binding</keyword>
<evidence type="ECO:0000256" key="3">
    <source>
        <dbReference type="ARBA" id="ARBA00022723"/>
    </source>
</evidence>
<gene>
    <name evidence="10" type="ORF">QCA50_008308</name>
</gene>
<evidence type="ECO:0000256" key="8">
    <source>
        <dbReference type="RuleBase" id="RU003682"/>
    </source>
</evidence>
<dbReference type="GO" id="GO:0005634">
    <property type="term" value="C:nucleus"/>
    <property type="evidence" value="ECO:0007669"/>
    <property type="project" value="UniProtKB-SubCell"/>
</dbReference>
<feature type="domain" description="Fe2OG dioxygenase" evidence="9">
    <location>
        <begin position="97"/>
        <end position="246"/>
    </location>
</feature>
<dbReference type="InterPro" id="IPR037151">
    <property type="entry name" value="AlkB-like_sf"/>
</dbReference>
<evidence type="ECO:0000256" key="7">
    <source>
        <dbReference type="ARBA" id="ARBA00023242"/>
    </source>
</evidence>
<evidence type="ECO:0000256" key="4">
    <source>
        <dbReference type="ARBA" id="ARBA00022964"/>
    </source>
</evidence>
<comment type="similarity">
    <text evidence="8">Belongs to the iron/ascorbate-dependent oxidoreductase family.</text>
</comment>
<organism evidence="10 11">
    <name type="scientific">Cerrena zonata</name>
    <dbReference type="NCBI Taxonomy" id="2478898"/>
    <lineage>
        <taxon>Eukaryota</taxon>
        <taxon>Fungi</taxon>
        <taxon>Dikarya</taxon>
        <taxon>Basidiomycota</taxon>
        <taxon>Agaricomycotina</taxon>
        <taxon>Agaricomycetes</taxon>
        <taxon>Polyporales</taxon>
        <taxon>Cerrenaceae</taxon>
        <taxon>Cerrena</taxon>
    </lineage>
</organism>
<dbReference type="GO" id="GO:0046872">
    <property type="term" value="F:metal ion binding"/>
    <property type="evidence" value="ECO:0007669"/>
    <property type="project" value="UniProtKB-KW"/>
</dbReference>
<comment type="subcellular location">
    <subcellularLocation>
        <location evidence="1">Nucleus</location>
    </subcellularLocation>
</comment>
<proteinExistence type="inferred from homology"/>
<dbReference type="PANTHER" id="PTHR46030:SF1">
    <property type="entry name" value="ALPHA-KETOGLUTARATE-DEPENDENT DIOXYGENASE ALKB HOMOLOG 6"/>
    <property type="match status" value="1"/>
</dbReference>
<dbReference type="InterPro" id="IPR032862">
    <property type="entry name" value="ALKBH6"/>
</dbReference>
<keyword evidence="6 8" id="KW-0408">Iron</keyword>
<reference evidence="10 11" key="1">
    <citation type="submission" date="2022-09" db="EMBL/GenBank/DDBJ databases">
        <authorList>
            <person name="Palmer J.M."/>
        </authorList>
    </citation>
    <scope>NUCLEOTIDE SEQUENCE [LARGE SCALE GENOMIC DNA]</scope>
    <source>
        <strain evidence="10 11">DSM 7382</strain>
    </source>
</reference>
<accession>A0AAW0GAX4</accession>
<keyword evidence="5 8" id="KW-0560">Oxidoreductase</keyword>
<dbReference type="PROSITE" id="PS51471">
    <property type="entry name" value="FE2OG_OXY"/>
    <property type="match status" value="1"/>
</dbReference>
<evidence type="ECO:0000256" key="6">
    <source>
        <dbReference type="ARBA" id="ARBA00023004"/>
    </source>
</evidence>
<name>A0AAW0GAX4_9APHY</name>
<dbReference type="EMBL" id="JASBNA010000010">
    <property type="protein sequence ID" value="KAK7688769.1"/>
    <property type="molecule type" value="Genomic_DNA"/>
</dbReference>
<evidence type="ECO:0000259" key="9">
    <source>
        <dbReference type="PROSITE" id="PS51471"/>
    </source>
</evidence>
<evidence type="ECO:0000313" key="11">
    <source>
        <dbReference type="Proteomes" id="UP001385951"/>
    </source>
</evidence>
<dbReference type="Gene3D" id="2.60.120.590">
    <property type="entry name" value="Alpha-ketoglutarate-dependent dioxygenase AlkB-like"/>
    <property type="match status" value="1"/>
</dbReference>
<evidence type="ECO:0000313" key="10">
    <source>
        <dbReference type="EMBL" id="KAK7688769.1"/>
    </source>
</evidence>
<protein>
    <recommendedName>
        <fullName evidence="9">Fe2OG dioxygenase domain-containing protein</fullName>
    </recommendedName>
</protein>
<keyword evidence="4" id="KW-0223">Dioxygenase</keyword>
<sequence>MSAEGLGGYLVPGTDEAYYIPNFVTEKEEEYLIRKICESPRQKWKALPNRRLQIWGGDLTPKGLLIPQALPPFLDTYPDVIARIRATGAFQSSAHGGPNHVILNEYCPGQGIMPHEDGPAYHPVVATLSLASHTVFHYYRYKDDTSTPKDHETGSGRSIDKKPFLTLFLEPRSLVITRSSLYQGHLHGIDDVEDDVFPPAHAVHDAHITPIANVDLLADSRYREAVLHNGNLTRKVRYSLTCRDIERVASRLPFAKR</sequence>
<comment type="similarity">
    <text evidence="2">Belongs to the alkB family.</text>
</comment>
<evidence type="ECO:0000256" key="2">
    <source>
        <dbReference type="ARBA" id="ARBA00007879"/>
    </source>
</evidence>
<dbReference type="AlphaFoldDB" id="A0AAW0GAX4"/>
<keyword evidence="11" id="KW-1185">Reference proteome</keyword>
<dbReference type="InterPro" id="IPR005123">
    <property type="entry name" value="Oxoglu/Fe-dep_dioxygenase_dom"/>
</dbReference>
<keyword evidence="7" id="KW-0539">Nucleus</keyword>